<dbReference type="Gene3D" id="3.90.1570.10">
    <property type="entry name" value="tt1808, chain A"/>
    <property type="match status" value="1"/>
</dbReference>
<dbReference type="Pfam" id="PF05685">
    <property type="entry name" value="Uma2"/>
    <property type="match status" value="1"/>
</dbReference>
<keyword evidence="2" id="KW-0255">Endonuclease</keyword>
<dbReference type="KEGG" id="lao:AOX59_11215"/>
<dbReference type="STRING" id="1472767.AOX59_11215"/>
<dbReference type="OrthoDB" id="9808428at2"/>
<dbReference type="Proteomes" id="UP000050331">
    <property type="component" value="Chromosome"/>
</dbReference>
<keyword evidence="2" id="KW-0540">Nuclease</keyword>
<evidence type="ECO:0000259" key="1">
    <source>
        <dbReference type="Pfam" id="PF05685"/>
    </source>
</evidence>
<name>A0A0U4FKD8_9BACI</name>
<keyword evidence="3" id="KW-1185">Reference proteome</keyword>
<reference evidence="2 3" key="1">
    <citation type="submission" date="2016-01" db="EMBL/GenBank/DDBJ databases">
        <title>Complete genome sequence of strain Lentibacillus amyloliquefaciens LAM0015T isolated from saline sediment.</title>
        <authorList>
            <person name="Wang J.-L."/>
            <person name="He M.-X."/>
        </authorList>
    </citation>
    <scope>NUCLEOTIDE SEQUENCE [LARGE SCALE GENOMIC DNA]</scope>
    <source>
        <strain evidence="2 3">LAM0015</strain>
    </source>
</reference>
<dbReference type="RefSeq" id="WP_068445599.1">
    <property type="nucleotide sequence ID" value="NZ_CP013862.1"/>
</dbReference>
<dbReference type="InterPro" id="IPR008538">
    <property type="entry name" value="Uma2"/>
</dbReference>
<evidence type="ECO:0000313" key="3">
    <source>
        <dbReference type="Proteomes" id="UP000050331"/>
    </source>
</evidence>
<keyword evidence="2" id="KW-0378">Hydrolase</keyword>
<dbReference type="SUPFAM" id="SSF52980">
    <property type="entry name" value="Restriction endonuclease-like"/>
    <property type="match status" value="1"/>
</dbReference>
<feature type="domain" description="Putative restriction endonuclease" evidence="1">
    <location>
        <begin position="10"/>
        <end position="169"/>
    </location>
</feature>
<sequence>MPKENPPTYSEYLQMNDDIKYEVIDGYIYNMSPSPSVKHQRIGVKISTEFDNYLRKKSCDVISEIDVSLEGVTDTTKMKDWVRPDISIICDKDKMKENYIAGAPDLIVEILSKSTAKADKMIKFNRYQDAGVKEYWIVDPAHEAVDVYLLKDGHFVHDGTYTNEETVRVGIFDNLFIDLNNIFV</sequence>
<accession>A0A0U4FKD8</accession>
<gene>
    <name evidence="2" type="ORF">AOX59_11215</name>
</gene>
<dbReference type="GO" id="GO:0004519">
    <property type="term" value="F:endonuclease activity"/>
    <property type="evidence" value="ECO:0007669"/>
    <property type="project" value="UniProtKB-KW"/>
</dbReference>
<protein>
    <submittedName>
        <fullName evidence="2">Endonuclease</fullName>
    </submittedName>
</protein>
<dbReference type="PANTHER" id="PTHR36558">
    <property type="entry name" value="GLR1098 PROTEIN"/>
    <property type="match status" value="1"/>
</dbReference>
<evidence type="ECO:0000313" key="2">
    <source>
        <dbReference type="EMBL" id="ALX49118.1"/>
    </source>
</evidence>
<dbReference type="InterPro" id="IPR011335">
    <property type="entry name" value="Restrct_endonuc-II-like"/>
</dbReference>
<dbReference type="InterPro" id="IPR012296">
    <property type="entry name" value="Nuclease_put_TT1808"/>
</dbReference>
<organism evidence="2 3">
    <name type="scientific">Lentibacillus amyloliquefaciens</name>
    <dbReference type="NCBI Taxonomy" id="1472767"/>
    <lineage>
        <taxon>Bacteria</taxon>
        <taxon>Bacillati</taxon>
        <taxon>Bacillota</taxon>
        <taxon>Bacilli</taxon>
        <taxon>Bacillales</taxon>
        <taxon>Bacillaceae</taxon>
        <taxon>Lentibacillus</taxon>
    </lineage>
</organism>
<dbReference type="EMBL" id="CP013862">
    <property type="protein sequence ID" value="ALX49118.1"/>
    <property type="molecule type" value="Genomic_DNA"/>
</dbReference>
<dbReference type="CDD" id="cd06260">
    <property type="entry name" value="DUF820-like"/>
    <property type="match status" value="1"/>
</dbReference>
<proteinExistence type="predicted"/>
<dbReference type="PANTHER" id="PTHR36558:SF1">
    <property type="entry name" value="RESTRICTION ENDONUCLEASE DOMAIN-CONTAINING PROTEIN-RELATED"/>
    <property type="match status" value="1"/>
</dbReference>
<dbReference type="AlphaFoldDB" id="A0A0U4FKD8"/>